<dbReference type="Gene3D" id="3.30.300.180">
    <property type="match status" value="1"/>
</dbReference>
<keyword evidence="3" id="KW-1185">Reference proteome</keyword>
<dbReference type="AlphaFoldDB" id="A0A5B8Z5X4"/>
<dbReference type="KEGG" id="bda:FSZ17_07000"/>
<dbReference type="OrthoDB" id="2966216at2"/>
<gene>
    <name evidence="2" type="ORF">FSZ17_07000</name>
</gene>
<proteinExistence type="predicted"/>
<dbReference type="Proteomes" id="UP000321555">
    <property type="component" value="Chromosome"/>
</dbReference>
<feature type="domain" description="DnaA N-terminal" evidence="1">
    <location>
        <begin position="12"/>
        <end position="69"/>
    </location>
</feature>
<evidence type="ECO:0000313" key="3">
    <source>
        <dbReference type="Proteomes" id="UP000321555"/>
    </source>
</evidence>
<dbReference type="InterPro" id="IPR024633">
    <property type="entry name" value="DnaA_N_dom"/>
</dbReference>
<sequence length="160" mass="18874">MNDIFDKNNIFEFWEKALDEIRKSISKPSFDTWIAPLTAHVEDQTIIITTQNDISKDWVEERYKPLLLEKIKEVGGRDFVIKIVSSETLDEEKNLSFTSRIKGLDQNQALGYFLLACKDANVPEETIKEVYKNMKWYFDMKSREDAEEEGHKWFRSLIKS</sequence>
<evidence type="ECO:0000259" key="1">
    <source>
        <dbReference type="Pfam" id="PF11638"/>
    </source>
</evidence>
<protein>
    <recommendedName>
        <fullName evidence="1">DnaA N-terminal domain-containing protein</fullName>
    </recommendedName>
</protein>
<accession>A0A5B8Z5X4</accession>
<dbReference type="EMBL" id="CP042593">
    <property type="protein sequence ID" value="QED47009.1"/>
    <property type="molecule type" value="Genomic_DNA"/>
</dbReference>
<name>A0A5B8Z5X4_CYTDA</name>
<dbReference type="Pfam" id="PF11638">
    <property type="entry name" value="DnaA_N"/>
    <property type="match status" value="1"/>
</dbReference>
<reference evidence="3" key="1">
    <citation type="submission" date="2019-08" db="EMBL/GenBank/DDBJ databases">
        <authorList>
            <person name="Zheng X."/>
        </authorList>
    </citation>
    <scope>NUCLEOTIDE SEQUENCE [LARGE SCALE GENOMIC DNA]</scope>
    <source>
        <strain evidence="3">FJAT-25496</strain>
    </source>
</reference>
<dbReference type="InterPro" id="IPR038454">
    <property type="entry name" value="DnaA_N_sf"/>
</dbReference>
<organism evidence="2 3">
    <name type="scientific">Cytobacillus dafuensis</name>
    <name type="common">Bacillus dafuensis</name>
    <dbReference type="NCBI Taxonomy" id="1742359"/>
    <lineage>
        <taxon>Bacteria</taxon>
        <taxon>Bacillati</taxon>
        <taxon>Bacillota</taxon>
        <taxon>Bacilli</taxon>
        <taxon>Bacillales</taxon>
        <taxon>Bacillaceae</taxon>
        <taxon>Cytobacillus</taxon>
    </lineage>
</organism>
<dbReference type="RefSeq" id="WP_057776660.1">
    <property type="nucleotide sequence ID" value="NZ_CP042593.1"/>
</dbReference>
<dbReference type="STRING" id="1742359.GCA_001439625_01514"/>
<evidence type="ECO:0000313" key="2">
    <source>
        <dbReference type="EMBL" id="QED47009.1"/>
    </source>
</evidence>